<dbReference type="PROSITE" id="PS50238">
    <property type="entry name" value="RHOGAP"/>
    <property type="match status" value="1"/>
</dbReference>
<dbReference type="OrthoDB" id="10061772at2759"/>
<gene>
    <name evidence="6" type="primary">LOC413855</name>
</gene>
<reference evidence="5" key="3">
    <citation type="submission" date="2025-05" db="UniProtKB">
        <authorList>
            <consortium name="RefSeq"/>
        </authorList>
    </citation>
    <scope>NUCLEOTIDE SEQUENCE [LARGE SCALE GENOMIC DNA]</scope>
    <source>
        <strain evidence="5">DH4</strain>
    </source>
</reference>
<keyword evidence="5" id="KW-1185">Reference proteome</keyword>
<reference evidence="4" key="1">
    <citation type="submission" date="2021-01" db="UniProtKB">
        <authorList>
            <consortium name="EnsemblMetazoa"/>
        </authorList>
    </citation>
    <scope>IDENTIFICATION</scope>
    <source>
        <strain evidence="4">DH4</strain>
    </source>
</reference>
<dbReference type="Proteomes" id="UP000005203">
    <property type="component" value="Linkage group LG1"/>
</dbReference>
<dbReference type="InterPro" id="IPR000198">
    <property type="entry name" value="RhoGAP_dom"/>
</dbReference>
<proteinExistence type="predicted"/>
<dbReference type="EnsemblMetazoa" id="XM_006571634">
    <property type="protein sequence ID" value="XP_006571697"/>
    <property type="gene ID" value="LOC413855"/>
</dbReference>
<dbReference type="SMART" id="SM00324">
    <property type="entry name" value="RhoGAP"/>
    <property type="match status" value="1"/>
</dbReference>
<dbReference type="InterPro" id="IPR008936">
    <property type="entry name" value="Rho_GTPase_activation_prot"/>
</dbReference>
<feature type="compositionally biased region" description="Polar residues" evidence="2">
    <location>
        <begin position="845"/>
        <end position="862"/>
    </location>
</feature>
<accession>A0A7M7LQ29</accession>
<dbReference type="GO" id="GO:0007165">
    <property type="term" value="P:signal transduction"/>
    <property type="evidence" value="ECO:0007669"/>
    <property type="project" value="InterPro"/>
</dbReference>
<name>A0A7M7LQ29_APIME</name>
<dbReference type="AlphaFoldDB" id="A0A7M7LQ29"/>
<dbReference type="Gene3D" id="1.10.555.10">
    <property type="entry name" value="Rho GTPase activation protein"/>
    <property type="match status" value="1"/>
</dbReference>
<dbReference type="GO" id="GO:0051056">
    <property type="term" value="P:regulation of small GTPase mediated signal transduction"/>
    <property type="evidence" value="ECO:0007669"/>
    <property type="project" value="TreeGrafter"/>
</dbReference>
<evidence type="ECO:0000256" key="2">
    <source>
        <dbReference type="SAM" id="MobiDB-lite"/>
    </source>
</evidence>
<dbReference type="KEGG" id="ame:413855"/>
<dbReference type="PANTHER" id="PTHR14963:SF7">
    <property type="entry name" value="RHO GTPASE-ACTIVATING PROTEIN 19"/>
    <property type="match status" value="1"/>
</dbReference>
<dbReference type="PANTHER" id="PTHR14963">
    <property type="entry name" value="RHO GTPASE ACTIVATING PROTEIN 18,19-RELATED"/>
    <property type="match status" value="1"/>
</dbReference>
<reference evidence="6" key="2">
    <citation type="submission" date="2025-04" db="UniProtKB">
        <authorList>
            <consortium name="RefSeq"/>
        </authorList>
    </citation>
    <scope>IDENTIFICATION</scope>
    <source>
        <strain evidence="6">DH4</strain>
        <tissue evidence="6">Whole body</tissue>
    </source>
</reference>
<feature type="domain" description="Rho-GAP" evidence="3">
    <location>
        <begin position="81"/>
        <end position="270"/>
    </location>
</feature>
<feature type="region of interest" description="Disordered" evidence="2">
    <location>
        <begin position="845"/>
        <end position="885"/>
    </location>
</feature>
<evidence type="ECO:0000313" key="6">
    <source>
        <dbReference type="RefSeq" id="XP_006571697.2"/>
    </source>
</evidence>
<keyword evidence="1" id="KW-0343">GTPase activation</keyword>
<evidence type="ECO:0000259" key="3">
    <source>
        <dbReference type="PROSITE" id="PS50238"/>
    </source>
</evidence>
<dbReference type="RefSeq" id="XP_006571697.2">
    <property type="nucleotide sequence ID" value="XM_006571634.3"/>
</dbReference>
<evidence type="ECO:0000313" key="4">
    <source>
        <dbReference type="EnsemblMetazoa" id="XP_006571697"/>
    </source>
</evidence>
<evidence type="ECO:0000313" key="5">
    <source>
        <dbReference type="Proteomes" id="UP000005203"/>
    </source>
</evidence>
<accession>A0A8B6Z9U8</accession>
<dbReference type="Pfam" id="PF00620">
    <property type="entry name" value="RhoGAP"/>
    <property type="match status" value="1"/>
</dbReference>
<dbReference type="SUPFAM" id="SSF48350">
    <property type="entry name" value="GTPase activation domain, GAP"/>
    <property type="match status" value="1"/>
</dbReference>
<dbReference type="GO" id="GO:0005096">
    <property type="term" value="F:GTPase activator activity"/>
    <property type="evidence" value="ECO:0007669"/>
    <property type="project" value="UniProtKB-KW"/>
</dbReference>
<sequence>MELTMEDFNDGVDGKLAFRMRKVNPEQFHTLVKMHLSFELDLNTEDSDCINEKTKLKKWGLLSFSKKPKSTINLQKGIEGASLSEDGINQVKQLIEYLSKEQNIIQEGIFRRTGKLTRQQDLKIALYQGSPLNLNDGRYSVHDCASVLKGFLADLPEPLLSDLHYPAHCQIAELCSSDVSGNDARLLRSLQLLLLLLPSINRVLLKYILNLLNKTASFESNNKMNCDTLATLFTPHLMCPRKLSPEALHINSQNLSCLVAFMIRKENELFEIPPKLATDIRAYWVEQERKLLSPKNTDLNESIQDTTGTAHTVFSFVDHKLTAKANSTQDTQAALAQLYAHIQAMPESAKKRRLVKQFNKENGQGTPRQVKHFRTKSLGDSIKKHIFQKKILGHKKFDINIGCNITRSNSEENILSSNLEKSLLQTKVLFSKSDDELSMENYDTNNDNFLHTKHISNSTGSLNTSTLKSYKDKRKAVLMKFINIKEQMNDQYHNWPVHKSNKGSYVDESINSKPSNTNISLQDFNSKEFEDNNTAINTIRTSRQLSEPPDMYSSQNTLYETSKSELFRQNSEPIIAQKAIHGNMASITNYIEDNKKIVEHSKLESQIDSACVHLSPVVKNRLWNVYVAHTSTPSNLLRKSLVTNDYILTPITNNDKSMSPITQSATKMTKAMQETMMTPRSRKPVMMISGSNLCNLASINNSWNQYSMSNNIHRSNIDIISSMNYTSILEESQKLNNTNSEIVYSEIIDLENKENLDKNTTEKQKFVTSITDDCYAIKQQSTMSITSTFREYLLSRSVLTASPVDLSFSSRTGDFEQSESDLNILNEDGLSESLLCCLNGNQPESDTSGIVSGSTNSANNSLEKNDEMASSPRKRATSLQRNDSKRSIVEFKTSKNIHQKEQGFRHKQLSESTLNLVKIRDTFQETSF</sequence>
<dbReference type="GeneID" id="413855"/>
<dbReference type="GO" id="GO:0005737">
    <property type="term" value="C:cytoplasm"/>
    <property type="evidence" value="ECO:0007669"/>
    <property type="project" value="TreeGrafter"/>
</dbReference>
<protein>
    <submittedName>
        <fullName evidence="6">Rho GTPase-activating protein 24</fullName>
    </submittedName>
</protein>
<evidence type="ECO:0000256" key="1">
    <source>
        <dbReference type="ARBA" id="ARBA00022468"/>
    </source>
</evidence>
<organism evidence="4">
    <name type="scientific">Apis mellifera</name>
    <name type="common">Honeybee</name>
    <dbReference type="NCBI Taxonomy" id="7460"/>
    <lineage>
        <taxon>Eukaryota</taxon>
        <taxon>Metazoa</taxon>
        <taxon>Ecdysozoa</taxon>
        <taxon>Arthropoda</taxon>
        <taxon>Hexapoda</taxon>
        <taxon>Insecta</taxon>
        <taxon>Pterygota</taxon>
        <taxon>Neoptera</taxon>
        <taxon>Endopterygota</taxon>
        <taxon>Hymenoptera</taxon>
        <taxon>Apocrita</taxon>
        <taxon>Aculeata</taxon>
        <taxon>Apoidea</taxon>
        <taxon>Anthophila</taxon>
        <taxon>Apidae</taxon>
        <taxon>Apis</taxon>
    </lineage>
</organism>